<protein>
    <submittedName>
        <fullName evidence="1">Uncharacterized protein</fullName>
    </submittedName>
</protein>
<proteinExistence type="predicted"/>
<evidence type="ECO:0000313" key="2">
    <source>
        <dbReference type="Proteomes" id="UP000267081"/>
    </source>
</evidence>
<name>A0A427TFA3_9PSEU</name>
<evidence type="ECO:0000313" key="1">
    <source>
        <dbReference type="EMBL" id="RSD21755.1"/>
    </source>
</evidence>
<dbReference type="InterPro" id="IPR040547">
    <property type="entry name" value="CdiI"/>
</dbReference>
<accession>A0A427TFA3</accession>
<organism evidence="1 2">
    <name type="scientific">Amycolatopsis eburnea</name>
    <dbReference type="NCBI Taxonomy" id="2267691"/>
    <lineage>
        <taxon>Bacteria</taxon>
        <taxon>Bacillati</taxon>
        <taxon>Actinomycetota</taxon>
        <taxon>Actinomycetes</taxon>
        <taxon>Pseudonocardiales</taxon>
        <taxon>Pseudonocardiaceae</taxon>
        <taxon>Amycolatopsis</taxon>
    </lineage>
</organism>
<dbReference type="Proteomes" id="UP000267081">
    <property type="component" value="Unassembled WGS sequence"/>
</dbReference>
<dbReference type="EMBL" id="RSEC01000032">
    <property type="protein sequence ID" value="RSD21755.1"/>
    <property type="molecule type" value="Genomic_DNA"/>
</dbReference>
<dbReference type="Pfam" id="PF18616">
    <property type="entry name" value="CdiI_3"/>
    <property type="match status" value="1"/>
</dbReference>
<keyword evidence="2" id="KW-1185">Reference proteome</keyword>
<gene>
    <name evidence="1" type="ORF">EIY87_07925</name>
</gene>
<sequence length="97" mass="10881">MVDKSLSLEQLEGHAWSTPPADATRLARTAHALRRLLELDPLTEGDFYPGDLLVAVLEVPPAHWHPSERRRASSLVAKLDNDPGTPEYVQREIDAFR</sequence>
<dbReference type="OrthoDB" id="4829274at2"/>
<dbReference type="RefSeq" id="WP_125307013.1">
    <property type="nucleotide sequence ID" value="NZ_RSEC01000032.1"/>
</dbReference>
<dbReference type="CDD" id="cd20691">
    <property type="entry name" value="CdiI_EC536-like"/>
    <property type="match status" value="1"/>
</dbReference>
<dbReference type="AlphaFoldDB" id="A0A427TFA3"/>
<reference evidence="1 2" key="1">
    <citation type="submission" date="2018-12" db="EMBL/GenBank/DDBJ databases">
        <title>Amycolatopsis eburnea sp. nov. actinomycete associate with arbuscular mycorrhiza fungal spore.</title>
        <authorList>
            <person name="Lumyong S."/>
            <person name="Chaiya L."/>
        </authorList>
    </citation>
    <scope>NUCLEOTIDE SEQUENCE [LARGE SCALE GENOMIC DNA]</scope>
    <source>
        <strain evidence="1 2">GLM-1</strain>
    </source>
</reference>
<comment type="caution">
    <text evidence="1">The sequence shown here is derived from an EMBL/GenBank/DDBJ whole genome shotgun (WGS) entry which is preliminary data.</text>
</comment>